<dbReference type="EMBL" id="CP115922">
    <property type="protein sequence ID" value="XCD19237.1"/>
    <property type="molecule type" value="Genomic_DNA"/>
</dbReference>
<organism evidence="2">
    <name type="scientific">Vibrio chaetopteri</name>
    <dbReference type="NCBI Taxonomy" id="3016528"/>
    <lineage>
        <taxon>Bacteria</taxon>
        <taxon>Pseudomonadati</taxon>
        <taxon>Pseudomonadota</taxon>
        <taxon>Gammaproteobacteria</taxon>
        <taxon>Vibrionales</taxon>
        <taxon>Vibrionaceae</taxon>
        <taxon>Vibrio</taxon>
    </lineage>
</organism>
<dbReference type="RefSeq" id="WP_353500355.1">
    <property type="nucleotide sequence ID" value="NZ_CP115922.1"/>
</dbReference>
<gene>
    <name evidence="2" type="ORF">PG915_24065</name>
</gene>
<reference evidence="2" key="1">
    <citation type="submission" date="2023-01" db="EMBL/GenBank/DDBJ databases">
        <title>Vibrio sp. CB1-14 genome sequencing.</title>
        <authorList>
            <person name="Otstavnykh N."/>
            <person name="Isaeva M."/>
            <person name="Meleshko D."/>
        </authorList>
    </citation>
    <scope>NUCLEOTIDE SEQUENCE</scope>
    <source>
        <strain evidence="2">CB1-14</strain>
        <plasmid evidence="2">p1</plasmid>
    </source>
</reference>
<dbReference type="AlphaFoldDB" id="A0AAU8BTF1"/>
<geneLocation type="plasmid" evidence="2">
    <name>p1</name>
</geneLocation>
<evidence type="ECO:0000256" key="1">
    <source>
        <dbReference type="SAM" id="Coils"/>
    </source>
</evidence>
<feature type="coiled-coil region" evidence="1">
    <location>
        <begin position="65"/>
        <end position="92"/>
    </location>
</feature>
<keyword evidence="1" id="KW-0175">Coiled coil</keyword>
<accession>A0AAU8BTF1</accession>
<sequence length="264" mass="30615">MEEALKQLWTEYYQKEQNFLNYVTSVCVEQQSFGLHCYPRYDFDPETNKHSKPRFIRWVGHCSGKRELFERLQRENEAISALYQQAAETEKLSHRCGHFFDSARKLRVNQSDAYSSESPLKVPTLVLTRVITENLSDDTITESQGQLKQYAATLRALGVDSAAVVTTLKSVQLQADYMEIGNLLKLPPEKIVYRTATGTQYRCRLYLDETSKSIQMKLGFIITLDPIEIFVTQPGREERYDSYEKQGIRLDFPVPKDGVFWEKL</sequence>
<keyword evidence="2" id="KW-0614">Plasmid</keyword>
<name>A0AAU8BTF1_9VIBR</name>
<protein>
    <submittedName>
        <fullName evidence="2">Uncharacterized protein</fullName>
    </submittedName>
</protein>
<proteinExistence type="predicted"/>
<evidence type="ECO:0000313" key="2">
    <source>
        <dbReference type="EMBL" id="XCD19237.1"/>
    </source>
</evidence>
<dbReference type="KEGG" id="vck:PG915_24065"/>